<evidence type="ECO:0000313" key="4">
    <source>
        <dbReference type="Proteomes" id="UP001257739"/>
    </source>
</evidence>
<keyword evidence="1" id="KW-0472">Membrane</keyword>
<sequence>MDLLTACLLIVGISMSAAGSYRLITSGRSPRAEGEVTSWSGGTSWLDRYKHASFRFTTADGTTLDVTSPDGSTMSPEVGKKVRVAYDPQMPTNARIDSLMGRGILLIVLGDLILAIAILRIVL</sequence>
<feature type="transmembrane region" description="Helical" evidence="1">
    <location>
        <begin position="99"/>
        <end position="122"/>
    </location>
</feature>
<keyword evidence="1" id="KW-1133">Transmembrane helix</keyword>
<evidence type="ECO:0000256" key="1">
    <source>
        <dbReference type="SAM" id="Phobius"/>
    </source>
</evidence>
<dbReference type="Proteomes" id="UP001257739">
    <property type="component" value="Unassembled WGS sequence"/>
</dbReference>
<dbReference type="EMBL" id="JAVDWH010000001">
    <property type="protein sequence ID" value="MDR7086264.1"/>
    <property type="molecule type" value="Genomic_DNA"/>
</dbReference>
<keyword evidence="4" id="KW-1185">Reference proteome</keyword>
<gene>
    <name evidence="3" type="ORF">J2X11_001103</name>
</gene>
<proteinExistence type="predicted"/>
<protein>
    <recommendedName>
        <fullName evidence="2">DUF3592 domain-containing protein</fullName>
    </recommendedName>
</protein>
<name>A0ABU1UM47_9ACTN</name>
<reference evidence="3 4" key="1">
    <citation type="submission" date="2023-07" db="EMBL/GenBank/DDBJ databases">
        <title>Sorghum-associated microbial communities from plants grown in Nebraska, USA.</title>
        <authorList>
            <person name="Schachtman D."/>
        </authorList>
    </citation>
    <scope>NUCLEOTIDE SEQUENCE [LARGE SCALE GENOMIC DNA]</scope>
    <source>
        <strain evidence="3 4">BE248</strain>
    </source>
</reference>
<organism evidence="3 4">
    <name type="scientific">Aeromicrobium panaciterrae</name>
    <dbReference type="NCBI Taxonomy" id="363861"/>
    <lineage>
        <taxon>Bacteria</taxon>
        <taxon>Bacillati</taxon>
        <taxon>Actinomycetota</taxon>
        <taxon>Actinomycetes</taxon>
        <taxon>Propionibacteriales</taxon>
        <taxon>Nocardioidaceae</taxon>
        <taxon>Aeromicrobium</taxon>
    </lineage>
</organism>
<keyword evidence="1" id="KW-0812">Transmembrane</keyword>
<dbReference type="RefSeq" id="WP_309967761.1">
    <property type="nucleotide sequence ID" value="NZ_JAVDWH010000001.1"/>
</dbReference>
<comment type="caution">
    <text evidence="3">The sequence shown here is derived from an EMBL/GenBank/DDBJ whole genome shotgun (WGS) entry which is preliminary data.</text>
</comment>
<evidence type="ECO:0000313" key="3">
    <source>
        <dbReference type="EMBL" id="MDR7086264.1"/>
    </source>
</evidence>
<dbReference type="InterPro" id="IPR021994">
    <property type="entry name" value="DUF3592"/>
</dbReference>
<dbReference type="Pfam" id="PF12158">
    <property type="entry name" value="DUF3592"/>
    <property type="match status" value="1"/>
</dbReference>
<accession>A0ABU1UM47</accession>
<evidence type="ECO:0000259" key="2">
    <source>
        <dbReference type="Pfam" id="PF12158"/>
    </source>
</evidence>
<feature type="domain" description="DUF3592" evidence="2">
    <location>
        <begin position="33"/>
        <end position="98"/>
    </location>
</feature>